<accession>A0A1I0WBS4</accession>
<dbReference type="RefSeq" id="WP_092061872.1">
    <property type="nucleotide sequence ID" value="NZ_FOJU01000002.1"/>
</dbReference>
<dbReference type="STRING" id="871651.SAMN05421688_1255"/>
<keyword evidence="2" id="KW-1185">Reference proteome</keyword>
<sequence>MHRVDELASCDIGPSGLLRISGIKERYQRPGYLEALDRTTLWYDALATDKSTILICPKLRNLEAPLRTGVAVDGERVWPRIKRFARHDIVTLPRAGREVSVTIEGQRFASAVSAPGRDLFRGSNAALFISKDNDLGWIDEYIRYHRHFHDLQSLVVIDNASTAYSAQDLSDCLRDAGLRASVVLRAPFLYGPRGRRPFARTEKFLQTAMFNLVRLRYLAEARGVLSSDIDELLHTPGVRIFDHVQRGAGFVVLPKAWRYTEATGPAPQSAHRFKRDDSRDHAPKWAIRPTGPMGRFSWDTHRLEDFPANGLFRRRFGLFWHCHSTTTGWKEHRLGGKARALVPDPEMTAALGAVFGDATTDL</sequence>
<gene>
    <name evidence="1" type="ORF">SAMN05421688_1255</name>
</gene>
<organism evidence="1 2">
    <name type="scientific">Poseidonocella pacifica</name>
    <dbReference type="NCBI Taxonomy" id="871651"/>
    <lineage>
        <taxon>Bacteria</taxon>
        <taxon>Pseudomonadati</taxon>
        <taxon>Pseudomonadota</taxon>
        <taxon>Alphaproteobacteria</taxon>
        <taxon>Rhodobacterales</taxon>
        <taxon>Roseobacteraceae</taxon>
        <taxon>Poseidonocella</taxon>
    </lineage>
</organism>
<evidence type="ECO:0000313" key="2">
    <source>
        <dbReference type="Proteomes" id="UP000198796"/>
    </source>
</evidence>
<proteinExistence type="predicted"/>
<name>A0A1I0WBS4_9RHOB</name>
<protein>
    <submittedName>
        <fullName evidence="1">Uncharacterized protein</fullName>
    </submittedName>
</protein>
<reference evidence="1 2" key="1">
    <citation type="submission" date="2016-10" db="EMBL/GenBank/DDBJ databases">
        <authorList>
            <person name="de Groot N.N."/>
        </authorList>
    </citation>
    <scope>NUCLEOTIDE SEQUENCE [LARGE SCALE GENOMIC DNA]</scope>
    <source>
        <strain evidence="1 2">DSM 29316</strain>
    </source>
</reference>
<dbReference type="OrthoDB" id="4405067at2"/>
<dbReference type="EMBL" id="FOJU01000002">
    <property type="protein sequence ID" value="SFA86195.1"/>
    <property type="molecule type" value="Genomic_DNA"/>
</dbReference>
<dbReference type="Proteomes" id="UP000198796">
    <property type="component" value="Unassembled WGS sequence"/>
</dbReference>
<evidence type="ECO:0000313" key="1">
    <source>
        <dbReference type="EMBL" id="SFA86195.1"/>
    </source>
</evidence>
<dbReference type="AlphaFoldDB" id="A0A1I0WBS4"/>